<evidence type="ECO:0000259" key="2">
    <source>
        <dbReference type="Pfam" id="PF02738"/>
    </source>
</evidence>
<feature type="domain" description="Aldehyde oxidase/xanthine dehydrogenase second molybdopterin binding" evidence="3">
    <location>
        <begin position="803"/>
        <end position="890"/>
    </location>
</feature>
<evidence type="ECO:0000313" key="5">
    <source>
        <dbReference type="Proteomes" id="UP001595528"/>
    </source>
</evidence>
<comment type="caution">
    <text evidence="4">The sequence shown here is derived from an EMBL/GenBank/DDBJ whole genome shotgun (WGS) entry which is preliminary data.</text>
</comment>
<dbReference type="InterPro" id="IPR037165">
    <property type="entry name" value="AldOxase/xan_DH_Mopterin-bd_sf"/>
</dbReference>
<dbReference type="RefSeq" id="WP_379902843.1">
    <property type="nucleotide sequence ID" value="NZ_JBHRTR010000029.1"/>
</dbReference>
<accession>A0ABV7L357</accession>
<feature type="domain" description="Aldehyde oxidase/xanthine dehydrogenase second molybdopterin binding" evidence="3">
    <location>
        <begin position="528"/>
        <end position="609"/>
    </location>
</feature>
<reference evidence="5" key="1">
    <citation type="journal article" date="2019" name="Int. J. Syst. Evol. Microbiol.">
        <title>The Global Catalogue of Microorganisms (GCM) 10K type strain sequencing project: providing services to taxonomists for standard genome sequencing and annotation.</title>
        <authorList>
            <consortium name="The Broad Institute Genomics Platform"/>
            <consortium name="The Broad Institute Genome Sequencing Center for Infectious Disease"/>
            <person name="Wu L."/>
            <person name="Ma J."/>
        </authorList>
    </citation>
    <scope>NUCLEOTIDE SEQUENCE [LARGE SCALE GENOMIC DNA]</scope>
    <source>
        <strain evidence="5">KCTC 42964</strain>
    </source>
</reference>
<feature type="transmembrane region" description="Helical" evidence="1">
    <location>
        <begin position="21"/>
        <end position="39"/>
    </location>
</feature>
<dbReference type="Gene3D" id="3.30.365.10">
    <property type="entry name" value="Aldehyde oxidase/xanthine dehydrogenase, molybdopterin binding domain"/>
    <property type="match status" value="4"/>
</dbReference>
<dbReference type="Pfam" id="PF02738">
    <property type="entry name" value="MoCoBD_1"/>
    <property type="match status" value="1"/>
</dbReference>
<dbReference type="InterPro" id="IPR006311">
    <property type="entry name" value="TAT_signal"/>
</dbReference>
<dbReference type="PANTHER" id="PTHR11908:SF123">
    <property type="entry name" value="ALDEHYDE OXIDOREDUCTASE MOLYBDENUM-BINDING SUBUNIT PAOC"/>
    <property type="match status" value="1"/>
</dbReference>
<proteinExistence type="predicted"/>
<evidence type="ECO:0000256" key="1">
    <source>
        <dbReference type="SAM" id="Phobius"/>
    </source>
</evidence>
<dbReference type="PANTHER" id="PTHR11908">
    <property type="entry name" value="XANTHINE DEHYDROGENASE"/>
    <property type="match status" value="1"/>
</dbReference>
<keyword evidence="1" id="KW-0472">Membrane</keyword>
<protein>
    <submittedName>
        <fullName evidence="4">Xanthine dehydrogenase family protein molybdopterin-binding subunit</fullName>
    </submittedName>
</protein>
<name>A0ABV7L357_9PROT</name>
<dbReference type="InterPro" id="IPR008274">
    <property type="entry name" value="AldOxase/xan_DH_MoCoBD1"/>
</dbReference>
<keyword evidence="1" id="KW-0812">Transmembrane</keyword>
<evidence type="ECO:0000259" key="3">
    <source>
        <dbReference type="Pfam" id="PF20256"/>
    </source>
</evidence>
<dbReference type="InterPro" id="IPR016208">
    <property type="entry name" value="Ald_Oxase/xanthine_DH-like"/>
</dbReference>
<dbReference type="Pfam" id="PF20256">
    <property type="entry name" value="MoCoBD_2"/>
    <property type="match status" value="2"/>
</dbReference>
<feature type="domain" description="Aldehyde oxidase/xanthine dehydrogenase first molybdopterin binding" evidence="2">
    <location>
        <begin position="272"/>
        <end position="498"/>
    </location>
</feature>
<dbReference type="PROSITE" id="PS51318">
    <property type="entry name" value="TAT"/>
    <property type="match status" value="1"/>
</dbReference>
<dbReference type="InterPro" id="IPR046867">
    <property type="entry name" value="AldOxase/xan_DH_MoCoBD2"/>
</dbReference>
<dbReference type="SUPFAM" id="SSF54665">
    <property type="entry name" value="CO dehydrogenase molybdoprotein N-domain-like"/>
    <property type="match status" value="1"/>
</dbReference>
<dbReference type="Proteomes" id="UP001595528">
    <property type="component" value="Unassembled WGS sequence"/>
</dbReference>
<keyword evidence="5" id="KW-1185">Reference proteome</keyword>
<dbReference type="SUPFAM" id="SSF56003">
    <property type="entry name" value="Molybdenum cofactor-binding domain"/>
    <property type="match status" value="1"/>
</dbReference>
<gene>
    <name evidence="4" type="ORF">ACFOGJ_17485</name>
</gene>
<evidence type="ECO:0000313" key="4">
    <source>
        <dbReference type="EMBL" id="MFC3229042.1"/>
    </source>
</evidence>
<sequence length="951" mass="100641">MTEGDSGGTGGSSGFWSRRRFLAGSAAGGILLAATPLALRAATFQARESMPAAPGWAAEKGVGQPRYRIDGFAKVTGAKLYARDFRAADMPGWPQATGRALLLFAPDASRTFTGIDLSLLGKDLQPDRVVTAEDLVQAGIAATGFFACDLFCPKGKTPAYLGQPVAMLIWHDIARFAPARQTLRGADGVVTFGAKTGPVDGAPYGANRFTRVGGDSPRGPDVYSPVKDGWVQPVRYQKAQMPVWAPEQQDGDAADRASFYGEAMRKDLADGKAGRVFELDFQTQSIDQVFMEPECGLAWHDRANRRLAAVFDVQSPEVTLQSIGAMLAKAKAPYDIGMVDGHFAYIGGGFGGKDHTIVPLYVALAGLFGEGRPVRLALDRFEQFQFGLKRHSFRVKSRLGVDPGSGDFLVQATDLVSDGGGLANFSASVADVAATAATSIYYLPRSDITTTAQHSRAVTAGSMRGYGTLQSMAAMEVLVDQVATGLKIDPIDLRRRNALRTGQLNLTGNTAAGALRTVEVLDRLAQAKLWTGRADAKTAYEGQHSATSFGTGIACVMKDFGAGGDGALAAVSLDRQGRITVAGNTIEMGTGISTAMAVRVAEHLGRSADVSRTDDPSLWEPLKLTTSGSPWTISQAAQDAAAANPRWVPLVSSPASASIGAHVNTHAAAQAALAVLRFGLWPAALAIWSEGPLGGQAAGEYITFDELRWVDGALAGAGMEPLPLPRLAAKAHEMGLVTGAMVHAFSRWSWAVAEFPMKHTDGGGESWQAPIDALAVQRGSVDWQLLDRTKVEFPPASYEKIGVNYYATCGTIVALSVDRTNGAVTLHGIHQVLECGRPIVPDLVSGIAQGGIAMGVGQALHEFLPLYEDGPGNGSWNLNRYRVPMAADLPVWNTVLEVLPPLSDTDPPKGMAEVVMIPVIPAILNALHDAVGKRFTKLPVTADDIMEALQP</sequence>
<dbReference type="EMBL" id="JBHRTR010000029">
    <property type="protein sequence ID" value="MFC3229042.1"/>
    <property type="molecule type" value="Genomic_DNA"/>
</dbReference>
<dbReference type="InterPro" id="IPR036856">
    <property type="entry name" value="Ald_Oxase/Xan_DH_a/b_sf"/>
</dbReference>
<organism evidence="4 5">
    <name type="scientific">Marinibaculum pumilum</name>
    <dbReference type="NCBI Taxonomy" id="1766165"/>
    <lineage>
        <taxon>Bacteria</taxon>
        <taxon>Pseudomonadati</taxon>
        <taxon>Pseudomonadota</taxon>
        <taxon>Alphaproteobacteria</taxon>
        <taxon>Rhodospirillales</taxon>
        <taxon>Rhodospirillaceae</taxon>
        <taxon>Marinibaculum</taxon>
    </lineage>
</organism>
<keyword evidence="1" id="KW-1133">Transmembrane helix</keyword>